<evidence type="ECO:0000256" key="4">
    <source>
        <dbReference type="ARBA" id="ARBA00022679"/>
    </source>
</evidence>
<gene>
    <name evidence="5" type="ORF">Cvel_8744</name>
</gene>
<keyword evidence="4" id="KW-0808">Transferase</keyword>
<reference evidence="5" key="1">
    <citation type="submission" date="2014-11" db="EMBL/GenBank/DDBJ databases">
        <authorList>
            <person name="Otto D Thomas"/>
            <person name="Naeem Raeece"/>
        </authorList>
    </citation>
    <scope>NUCLEOTIDE SEQUENCE</scope>
</reference>
<protein>
    <submittedName>
        <fullName evidence="5">Uncharacterized protein</fullName>
    </submittedName>
</protein>
<comment type="subcellular location">
    <subcellularLocation>
        <location evidence="1">Cytoplasm</location>
    </subcellularLocation>
</comment>
<name>A0A0G4HV59_9ALVE</name>
<evidence type="ECO:0000313" key="5">
    <source>
        <dbReference type="EMBL" id="CEM48254.1"/>
    </source>
</evidence>
<keyword evidence="2" id="KW-0963">Cytoplasm</keyword>
<dbReference type="GO" id="GO:0008168">
    <property type="term" value="F:methyltransferase activity"/>
    <property type="evidence" value="ECO:0007669"/>
    <property type="project" value="UniProtKB-KW"/>
</dbReference>
<dbReference type="VEuPathDB" id="CryptoDB:Cvel_8744"/>
<dbReference type="Pfam" id="PF10237">
    <property type="entry name" value="N6-adenineMlase"/>
    <property type="match status" value="1"/>
</dbReference>
<dbReference type="GO" id="GO:0032259">
    <property type="term" value="P:methylation"/>
    <property type="evidence" value="ECO:0007669"/>
    <property type="project" value="UniProtKB-KW"/>
</dbReference>
<evidence type="ECO:0000256" key="3">
    <source>
        <dbReference type="ARBA" id="ARBA00022603"/>
    </source>
</evidence>
<proteinExistence type="predicted"/>
<dbReference type="InterPro" id="IPR041370">
    <property type="entry name" value="Mlase_EEF1AKMT1/ZCCHC4"/>
</dbReference>
<dbReference type="PROSITE" id="PS00092">
    <property type="entry name" value="N6_MTASE"/>
    <property type="match status" value="1"/>
</dbReference>
<dbReference type="EMBL" id="CDMZ01003980">
    <property type="protein sequence ID" value="CEM48254.1"/>
    <property type="molecule type" value="Genomic_DNA"/>
</dbReference>
<sequence>MSLPQENHQRDQYFFAPPTREFLREFVQGYQSPCLLFMPSMASELPAVRCLDIDDRFEGISPGFRLFDAYRPARPADDPPYDIIIADPPFDKLRVDQLYKCMRELGMTEEGGPRLLLSYPLRREEALLASFPSLRPMPDEFNLPQYCSVNLKRKTEEGDQEEGSRIRWYANFAPDEQERQLPERL</sequence>
<dbReference type="GO" id="GO:0005737">
    <property type="term" value="C:cytoplasm"/>
    <property type="evidence" value="ECO:0007669"/>
    <property type="project" value="UniProtKB-SubCell"/>
</dbReference>
<accession>A0A0G4HV59</accession>
<evidence type="ECO:0000256" key="2">
    <source>
        <dbReference type="ARBA" id="ARBA00022490"/>
    </source>
</evidence>
<organism evidence="5">
    <name type="scientific">Chromera velia CCMP2878</name>
    <dbReference type="NCBI Taxonomy" id="1169474"/>
    <lineage>
        <taxon>Eukaryota</taxon>
        <taxon>Sar</taxon>
        <taxon>Alveolata</taxon>
        <taxon>Colpodellida</taxon>
        <taxon>Chromeraceae</taxon>
        <taxon>Chromera</taxon>
    </lineage>
</organism>
<dbReference type="AlphaFoldDB" id="A0A0G4HV59"/>
<keyword evidence="3" id="KW-0489">Methyltransferase</keyword>
<dbReference type="GO" id="GO:0003676">
    <property type="term" value="F:nucleic acid binding"/>
    <property type="evidence" value="ECO:0007669"/>
    <property type="project" value="InterPro"/>
</dbReference>
<dbReference type="InterPro" id="IPR002052">
    <property type="entry name" value="DNA_methylase_N6_adenine_CS"/>
</dbReference>
<evidence type="ECO:0000256" key="1">
    <source>
        <dbReference type="ARBA" id="ARBA00004496"/>
    </source>
</evidence>